<proteinExistence type="inferred from homology"/>
<dbReference type="GO" id="GO:0000162">
    <property type="term" value="P:L-tryptophan biosynthetic process"/>
    <property type="evidence" value="ECO:0007669"/>
    <property type="project" value="UniProtKB-UniRule"/>
</dbReference>
<dbReference type="Proteomes" id="UP000642748">
    <property type="component" value="Unassembled WGS sequence"/>
</dbReference>
<reference evidence="13" key="1">
    <citation type="submission" date="2021-01" db="EMBL/GenBank/DDBJ databases">
        <title>Whole genome shotgun sequence of Rugosimonospora africana NBRC 104875.</title>
        <authorList>
            <person name="Komaki H."/>
            <person name="Tamura T."/>
        </authorList>
    </citation>
    <scope>NUCLEOTIDE SEQUENCE</scope>
    <source>
        <strain evidence="13">NBRC 104875</strain>
    </source>
</reference>
<dbReference type="GO" id="GO:0005829">
    <property type="term" value="C:cytosol"/>
    <property type="evidence" value="ECO:0007669"/>
    <property type="project" value="TreeGrafter"/>
</dbReference>
<dbReference type="NCBIfam" id="TIGR01245">
    <property type="entry name" value="trpD"/>
    <property type="match status" value="1"/>
</dbReference>
<feature type="region of interest" description="Disordered" evidence="10">
    <location>
        <begin position="1"/>
        <end position="20"/>
    </location>
</feature>
<evidence type="ECO:0000259" key="11">
    <source>
        <dbReference type="Pfam" id="PF00591"/>
    </source>
</evidence>
<dbReference type="EC" id="2.4.2.18" evidence="9"/>
<dbReference type="EMBL" id="BONZ01000070">
    <property type="protein sequence ID" value="GIH18718.1"/>
    <property type="molecule type" value="Genomic_DNA"/>
</dbReference>
<protein>
    <recommendedName>
        <fullName evidence="9">Anthranilate phosphoribosyltransferase</fullName>
        <ecNumber evidence="9">2.4.2.18</ecNumber>
    </recommendedName>
</protein>
<feature type="binding site" evidence="9">
    <location>
        <position position="252"/>
    </location>
    <ligand>
        <name>Mg(2+)</name>
        <dbReference type="ChEBI" id="CHEBI:18420"/>
        <label>2</label>
    </ligand>
</feature>
<dbReference type="Pfam" id="PF02885">
    <property type="entry name" value="Glycos_trans_3N"/>
    <property type="match status" value="1"/>
</dbReference>
<feature type="binding site" evidence="9">
    <location>
        <begin position="136"/>
        <end position="144"/>
    </location>
    <ligand>
        <name>5-phospho-alpha-D-ribose 1-diphosphate</name>
        <dbReference type="ChEBI" id="CHEBI:58017"/>
    </ligand>
</feature>
<dbReference type="RefSeq" id="WP_203922215.1">
    <property type="nucleotide sequence ID" value="NZ_BONZ01000070.1"/>
</dbReference>
<name>A0A8J3VUI9_9ACTN</name>
<feature type="binding site" evidence="9">
    <location>
        <position position="139"/>
    </location>
    <ligand>
        <name>anthranilate</name>
        <dbReference type="ChEBI" id="CHEBI:16567"/>
        <label>1</label>
    </ligand>
</feature>
<evidence type="ECO:0000313" key="13">
    <source>
        <dbReference type="EMBL" id="GIH18718.1"/>
    </source>
</evidence>
<dbReference type="GO" id="GO:0004048">
    <property type="term" value="F:anthranilate phosphoribosyltransferase activity"/>
    <property type="evidence" value="ECO:0007669"/>
    <property type="project" value="UniProtKB-UniRule"/>
</dbReference>
<comment type="caution">
    <text evidence="9">Lacks conserved residue(s) required for the propagation of feature annotation.</text>
</comment>
<organism evidence="13 14">
    <name type="scientific">Rugosimonospora africana</name>
    <dbReference type="NCBI Taxonomy" id="556532"/>
    <lineage>
        <taxon>Bacteria</taxon>
        <taxon>Bacillati</taxon>
        <taxon>Actinomycetota</taxon>
        <taxon>Actinomycetes</taxon>
        <taxon>Micromonosporales</taxon>
        <taxon>Micromonosporaceae</taxon>
        <taxon>Rugosimonospora</taxon>
    </lineage>
</organism>
<evidence type="ECO:0000256" key="2">
    <source>
        <dbReference type="ARBA" id="ARBA00022605"/>
    </source>
</evidence>
<feature type="binding site" evidence="9">
    <location>
        <position position="108"/>
    </location>
    <ligand>
        <name>anthranilate</name>
        <dbReference type="ChEBI" id="CHEBI:16567"/>
        <label>1</label>
    </ligand>
</feature>
<dbReference type="FunFam" id="3.40.1030.10:FF:000002">
    <property type="entry name" value="Anthranilate phosphoribosyltransferase"/>
    <property type="match status" value="1"/>
</dbReference>
<comment type="caution">
    <text evidence="13">The sequence shown here is derived from an EMBL/GenBank/DDBJ whole genome shotgun (WGS) entry which is preliminary data.</text>
</comment>
<feature type="binding site" evidence="9">
    <location>
        <position position="120"/>
    </location>
    <ligand>
        <name>Mg(2+)</name>
        <dbReference type="ChEBI" id="CHEBI:18420"/>
        <label>1</label>
    </ligand>
</feature>
<dbReference type="SUPFAM" id="SSF52418">
    <property type="entry name" value="Nucleoside phosphorylase/phosphoribosyltransferase catalytic domain"/>
    <property type="match status" value="1"/>
</dbReference>
<dbReference type="Pfam" id="PF00591">
    <property type="entry name" value="Glycos_transf_3"/>
    <property type="match status" value="1"/>
</dbReference>
<feature type="binding site" evidence="9">
    <location>
        <position position="253"/>
    </location>
    <ligand>
        <name>Mg(2+)</name>
        <dbReference type="ChEBI" id="CHEBI:18420"/>
        <label>2</label>
    </ligand>
</feature>
<accession>A0A8J3VUI9</accession>
<feature type="binding site" evidence="9">
    <location>
        <position position="116"/>
    </location>
    <ligand>
        <name>5-phospho-alpha-D-ribose 1-diphosphate</name>
        <dbReference type="ChEBI" id="CHEBI:58017"/>
    </ligand>
</feature>
<keyword evidence="14" id="KW-1185">Reference proteome</keyword>
<feature type="domain" description="Glycosyl transferase family 3" evidence="11">
    <location>
        <begin position="102"/>
        <end position="355"/>
    </location>
</feature>
<evidence type="ECO:0000256" key="6">
    <source>
        <dbReference type="ARBA" id="ARBA00023141"/>
    </source>
</evidence>
<evidence type="ECO:0000256" key="10">
    <source>
        <dbReference type="SAM" id="MobiDB-lite"/>
    </source>
</evidence>
<keyword evidence="3 9" id="KW-0328">Glycosyltransferase</keyword>
<comment type="similarity">
    <text evidence="9">Belongs to the anthranilate phosphoribosyltransferase family.</text>
</comment>
<dbReference type="InterPro" id="IPR035902">
    <property type="entry name" value="Nuc_phospho_transferase"/>
</dbReference>
<keyword evidence="9" id="KW-0479">Metal-binding</keyword>
<dbReference type="AlphaFoldDB" id="A0A8J3VUI9"/>
<evidence type="ECO:0000259" key="12">
    <source>
        <dbReference type="Pfam" id="PF02885"/>
    </source>
</evidence>
<dbReference type="InterPro" id="IPR005940">
    <property type="entry name" value="Anthranilate_Pribosyl_Tfrase"/>
</dbReference>
<dbReference type="InterPro" id="IPR000312">
    <property type="entry name" value="Glycosyl_Trfase_fam3"/>
</dbReference>
<comment type="cofactor">
    <cofactor evidence="9">
        <name>Mg(2+)</name>
        <dbReference type="ChEBI" id="CHEBI:18420"/>
    </cofactor>
    <text evidence="9">Binds 2 magnesium ions per monomer.</text>
</comment>
<dbReference type="HAMAP" id="MF_00211">
    <property type="entry name" value="TrpD"/>
    <property type="match status" value="1"/>
</dbReference>
<evidence type="ECO:0000313" key="14">
    <source>
        <dbReference type="Proteomes" id="UP000642748"/>
    </source>
</evidence>
<comment type="pathway">
    <text evidence="1 9">Amino-acid biosynthesis; L-tryptophan biosynthesis; L-tryptophan from chorismate: step 2/5.</text>
</comment>
<feature type="binding site" evidence="9">
    <location>
        <position position="108"/>
    </location>
    <ligand>
        <name>5-phospho-alpha-D-ribose 1-diphosphate</name>
        <dbReference type="ChEBI" id="CHEBI:58017"/>
    </ligand>
</feature>
<keyword evidence="6 9" id="KW-0057">Aromatic amino acid biosynthesis</keyword>
<comment type="function">
    <text evidence="9">Catalyzes the transfer of the phosphoribosyl group of 5-phosphorylribose-1-pyrophosphate (PRPP) to anthranilate to yield N-(5'-phosphoribosyl)-anthranilate (PRA).</text>
</comment>
<feature type="binding site" evidence="9">
    <location>
        <begin position="111"/>
        <end position="112"/>
    </location>
    <ligand>
        <name>5-phospho-alpha-D-ribose 1-diphosphate</name>
        <dbReference type="ChEBI" id="CHEBI:58017"/>
    </ligand>
</feature>
<evidence type="ECO:0000256" key="9">
    <source>
        <dbReference type="HAMAP-Rule" id="MF_00211"/>
    </source>
</evidence>
<evidence type="ECO:0000256" key="1">
    <source>
        <dbReference type="ARBA" id="ARBA00004907"/>
    </source>
</evidence>
<evidence type="ECO:0000256" key="4">
    <source>
        <dbReference type="ARBA" id="ARBA00022679"/>
    </source>
</evidence>
<feature type="domain" description="Glycosyl transferase family 3 N-terminal" evidence="12">
    <location>
        <begin position="29"/>
        <end position="90"/>
    </location>
</feature>
<dbReference type="InterPro" id="IPR036320">
    <property type="entry name" value="Glycosyl_Trfase_fam3_N_dom_sf"/>
</dbReference>
<dbReference type="UniPathway" id="UPA00035">
    <property type="reaction ID" value="UER00041"/>
</dbReference>
<comment type="similarity">
    <text evidence="8">In the C-terminal section; belongs to the anthranilate phosphoribosyltransferase family.</text>
</comment>
<evidence type="ECO:0000256" key="7">
    <source>
        <dbReference type="ARBA" id="ARBA00052328"/>
    </source>
</evidence>
<keyword evidence="4 9" id="KW-0808">Transferase</keyword>
<feature type="binding site" evidence="9">
    <location>
        <position position="194"/>
    </location>
    <ligand>
        <name>anthranilate</name>
        <dbReference type="ChEBI" id="CHEBI:16567"/>
        <label>2</label>
    </ligand>
</feature>
<dbReference type="Gene3D" id="1.20.970.10">
    <property type="entry name" value="Transferase, Pyrimidine Nucleoside Phosphorylase, Chain C"/>
    <property type="match status" value="1"/>
</dbReference>
<keyword evidence="2 9" id="KW-0028">Amino-acid biosynthesis</keyword>
<comment type="subunit">
    <text evidence="9">Homodimer.</text>
</comment>
<feature type="binding site" evidence="9">
    <location>
        <begin position="118"/>
        <end position="121"/>
    </location>
    <ligand>
        <name>5-phospho-alpha-D-ribose 1-diphosphate</name>
        <dbReference type="ChEBI" id="CHEBI:58017"/>
    </ligand>
</feature>
<feature type="binding site" evidence="9">
    <location>
        <position position="148"/>
    </location>
    <ligand>
        <name>5-phospho-alpha-D-ribose 1-diphosphate</name>
        <dbReference type="ChEBI" id="CHEBI:58017"/>
    </ligand>
</feature>
<evidence type="ECO:0000256" key="3">
    <source>
        <dbReference type="ARBA" id="ARBA00022676"/>
    </source>
</evidence>
<dbReference type="Gene3D" id="3.40.1030.10">
    <property type="entry name" value="Nucleoside phosphorylase/phosphoribosyltransferase catalytic domain"/>
    <property type="match status" value="1"/>
</dbReference>
<dbReference type="GO" id="GO:0000287">
    <property type="term" value="F:magnesium ion binding"/>
    <property type="evidence" value="ECO:0007669"/>
    <property type="project" value="UniProtKB-UniRule"/>
</dbReference>
<dbReference type="InterPro" id="IPR017459">
    <property type="entry name" value="Glycosyl_Trfase_fam3_N_dom"/>
</dbReference>
<gene>
    <name evidence="13" type="primary">trpD_2</name>
    <name evidence="9" type="synonym">trpD</name>
    <name evidence="13" type="ORF">Raf01_68900</name>
</gene>
<comment type="catalytic activity">
    <reaction evidence="7 9">
        <text>N-(5-phospho-beta-D-ribosyl)anthranilate + diphosphate = 5-phospho-alpha-D-ribose 1-diphosphate + anthranilate</text>
        <dbReference type="Rhea" id="RHEA:11768"/>
        <dbReference type="ChEBI" id="CHEBI:16567"/>
        <dbReference type="ChEBI" id="CHEBI:18277"/>
        <dbReference type="ChEBI" id="CHEBI:33019"/>
        <dbReference type="ChEBI" id="CHEBI:58017"/>
        <dbReference type="EC" id="2.4.2.18"/>
    </reaction>
</comment>
<feature type="binding site" evidence="9">
    <location>
        <position position="253"/>
    </location>
    <ligand>
        <name>Mg(2+)</name>
        <dbReference type="ChEBI" id="CHEBI:18420"/>
        <label>1</label>
    </ligand>
</feature>
<evidence type="ECO:0000256" key="8">
    <source>
        <dbReference type="ARBA" id="ARBA00061188"/>
    </source>
</evidence>
<feature type="compositionally biased region" description="Low complexity" evidence="10">
    <location>
        <begin position="1"/>
        <end position="19"/>
    </location>
</feature>
<evidence type="ECO:0000256" key="5">
    <source>
        <dbReference type="ARBA" id="ARBA00022822"/>
    </source>
</evidence>
<sequence length="373" mass="37685">MPAQPGRPAAAPASSAPPAAGGGEYSWPRLIGALVRGTELSSGETAWAMGEIMSGSATPVQITAFAIALRAKGETPAELAGLVEAMLANASLVELPEAVRVDALDVVGTGGDRAHTVNISTMSALVAAGAGVRVVKHGNRAATSSCGAADLLEYLGVPLDLSGTAVARCLDEVGIGFCFAAAFHPGMRHASTARREMGTPTFFNFLGPLTNPAQPRAGLVGCADLRMAPVMAETFAARGSSVLLVRGEDGLDEVTTTAPTRVWVVSDGTVTETVVDVLDLGIPRSVEGDLRGADVTYNAEVTRKLLAGATGPVRDAVVANAGAALAAHAGPGGDLGAAWRAGIERANASIDSGAAAAVLDRWVSFAQGLRAAE</sequence>
<keyword evidence="9" id="KW-0460">Magnesium</keyword>
<dbReference type="PANTHER" id="PTHR43285">
    <property type="entry name" value="ANTHRANILATE PHOSPHORIBOSYLTRANSFERASE"/>
    <property type="match status" value="1"/>
</dbReference>
<dbReference type="SUPFAM" id="SSF47648">
    <property type="entry name" value="Nucleoside phosphorylase/phosphoribosyltransferase N-terminal domain"/>
    <property type="match status" value="1"/>
</dbReference>
<dbReference type="PANTHER" id="PTHR43285:SF2">
    <property type="entry name" value="ANTHRANILATE PHOSPHORIBOSYLTRANSFERASE"/>
    <property type="match status" value="1"/>
</dbReference>
<keyword evidence="5 9" id="KW-0822">Tryptophan biosynthesis</keyword>